<comment type="caution">
    <text evidence="2">The sequence shown here is derived from an EMBL/GenBank/DDBJ whole genome shotgun (WGS) entry which is preliminary data.</text>
</comment>
<dbReference type="AlphaFoldDB" id="A0AAD9I266"/>
<feature type="region of interest" description="Disordered" evidence="1">
    <location>
        <begin position="35"/>
        <end position="120"/>
    </location>
</feature>
<accession>A0AAD9I266</accession>
<dbReference type="Proteomes" id="UP001217918">
    <property type="component" value="Unassembled WGS sequence"/>
</dbReference>
<evidence type="ECO:0000313" key="3">
    <source>
        <dbReference type="Proteomes" id="UP001217918"/>
    </source>
</evidence>
<organism evidence="2 3">
    <name type="scientific">Phyllachora maydis</name>
    <dbReference type="NCBI Taxonomy" id="1825666"/>
    <lineage>
        <taxon>Eukaryota</taxon>
        <taxon>Fungi</taxon>
        <taxon>Dikarya</taxon>
        <taxon>Ascomycota</taxon>
        <taxon>Pezizomycotina</taxon>
        <taxon>Sordariomycetes</taxon>
        <taxon>Sordariomycetidae</taxon>
        <taxon>Phyllachorales</taxon>
        <taxon>Phyllachoraceae</taxon>
        <taxon>Phyllachora</taxon>
    </lineage>
</organism>
<dbReference type="EMBL" id="JAQQPM010000003">
    <property type="protein sequence ID" value="KAK2069844.1"/>
    <property type="molecule type" value="Genomic_DNA"/>
</dbReference>
<proteinExistence type="predicted"/>
<gene>
    <name evidence="2" type="ORF">P8C59_004390</name>
</gene>
<keyword evidence="3" id="KW-1185">Reference proteome</keyword>
<protein>
    <recommendedName>
        <fullName evidence="4">Mitochondrial carrier protein pet8 protein</fullName>
    </recommendedName>
</protein>
<reference evidence="2" key="1">
    <citation type="journal article" date="2023" name="Mol. Plant Microbe Interact.">
        <title>Elucidating the Obligate Nature and Biological Capacity of an Invasive Fungal Corn Pathogen.</title>
        <authorList>
            <person name="MacCready J.S."/>
            <person name="Roggenkamp E.M."/>
            <person name="Gdanetz K."/>
            <person name="Chilvers M.I."/>
        </authorList>
    </citation>
    <scope>NUCLEOTIDE SEQUENCE</scope>
    <source>
        <strain evidence="2">PM02</strain>
    </source>
</reference>
<evidence type="ECO:0000313" key="2">
    <source>
        <dbReference type="EMBL" id="KAK2069844.1"/>
    </source>
</evidence>
<evidence type="ECO:0000256" key="1">
    <source>
        <dbReference type="SAM" id="MobiDB-lite"/>
    </source>
</evidence>
<sequence>MASRILLAAGGALTRHAATPRALSARRTLAQTAALGLKESNSHDPDPAVVDQHKQDSLAKQKQGKGHWKKELASDSEESVKADREGPTGHTPEDIKKLQERTKKAAEELGKHGTSMHDGM</sequence>
<feature type="compositionally biased region" description="Basic and acidic residues" evidence="1">
    <location>
        <begin position="69"/>
        <end position="111"/>
    </location>
</feature>
<evidence type="ECO:0008006" key="4">
    <source>
        <dbReference type="Google" id="ProtNLM"/>
    </source>
</evidence>
<name>A0AAD9I266_9PEZI</name>
<feature type="compositionally biased region" description="Basic and acidic residues" evidence="1">
    <location>
        <begin position="40"/>
        <end position="59"/>
    </location>
</feature>